<dbReference type="AlphaFoldDB" id="A0A3D9H885"/>
<dbReference type="Gene3D" id="3.30.420.60">
    <property type="entry name" value="eRF1 domain 2"/>
    <property type="match status" value="1"/>
</dbReference>
<evidence type="ECO:0000313" key="2">
    <source>
        <dbReference type="Proteomes" id="UP000256980"/>
    </source>
</evidence>
<evidence type="ECO:0000313" key="1">
    <source>
        <dbReference type="EMBL" id="RED45186.1"/>
    </source>
</evidence>
<dbReference type="InterPro" id="IPR042226">
    <property type="entry name" value="eFR1_2_sf"/>
</dbReference>
<proteinExistence type="predicted"/>
<dbReference type="EMBL" id="QRDV01000002">
    <property type="protein sequence ID" value="RED45186.1"/>
    <property type="molecule type" value="Genomic_DNA"/>
</dbReference>
<dbReference type="Proteomes" id="UP000256980">
    <property type="component" value="Unassembled WGS sequence"/>
</dbReference>
<protein>
    <recommendedName>
        <fullName evidence="3">Protein required for attachment to host cells</fullName>
    </recommendedName>
</protein>
<accession>A0A3D9H885</accession>
<reference evidence="1 2" key="1">
    <citation type="submission" date="2018-07" db="EMBL/GenBank/DDBJ databases">
        <title>Genomic Encyclopedia of Type Strains, Phase III (KMG-III): the genomes of soil and plant-associated and newly described type strains.</title>
        <authorList>
            <person name="Whitman W."/>
        </authorList>
    </citation>
    <scope>NUCLEOTIDE SEQUENCE [LARGE SCALE GENOMIC DNA]</scope>
    <source>
        <strain evidence="1 2">CECT 7946</strain>
    </source>
</reference>
<dbReference type="OrthoDB" id="1122364at2"/>
<gene>
    <name evidence="1" type="ORF">DFQ10_10253</name>
</gene>
<dbReference type="RefSeq" id="WP_115816502.1">
    <property type="nucleotide sequence ID" value="NZ_QRDV01000002.1"/>
</dbReference>
<comment type="caution">
    <text evidence="1">The sequence shown here is derived from an EMBL/GenBank/DDBJ whole genome shotgun (WGS) entry which is preliminary data.</text>
</comment>
<name>A0A3D9H885_9FLAO</name>
<evidence type="ECO:0008006" key="3">
    <source>
        <dbReference type="Google" id="ProtNLM"/>
    </source>
</evidence>
<sequence>MNTQKKLGIWMDHSTANLIDLTSKKNSYVIASKFTFDTKEDALNRSESLMHNKRQQMQGDYYKDIAAVILKYNKVLLFGPTHAKTELHNYLNTDLHFKDITIKVESADKMTNNEKVAFVENYFNK</sequence>
<dbReference type="SUPFAM" id="SSF53137">
    <property type="entry name" value="Translational machinery components"/>
    <property type="match status" value="1"/>
</dbReference>
<keyword evidence="2" id="KW-1185">Reference proteome</keyword>
<organism evidence="1 2">
    <name type="scientific">Winogradskyella eximia</name>
    <dbReference type="NCBI Taxonomy" id="262006"/>
    <lineage>
        <taxon>Bacteria</taxon>
        <taxon>Pseudomonadati</taxon>
        <taxon>Bacteroidota</taxon>
        <taxon>Flavobacteriia</taxon>
        <taxon>Flavobacteriales</taxon>
        <taxon>Flavobacteriaceae</taxon>
        <taxon>Winogradskyella</taxon>
    </lineage>
</organism>